<dbReference type="EMBL" id="CP133720">
    <property type="protein sequence ID" value="WMW80986.1"/>
    <property type="molecule type" value="Genomic_DNA"/>
</dbReference>
<evidence type="ECO:0000313" key="1">
    <source>
        <dbReference type="EMBL" id="WMW80986.1"/>
    </source>
</evidence>
<organism evidence="1 2">
    <name type="scientific">Undibacterium cyanobacteriorum</name>
    <dbReference type="NCBI Taxonomy" id="3073561"/>
    <lineage>
        <taxon>Bacteria</taxon>
        <taxon>Pseudomonadati</taxon>
        <taxon>Pseudomonadota</taxon>
        <taxon>Betaproteobacteria</taxon>
        <taxon>Burkholderiales</taxon>
        <taxon>Oxalobacteraceae</taxon>
        <taxon>Undibacterium</taxon>
    </lineage>
</organism>
<accession>A0ABY9RJ84</accession>
<name>A0ABY9RJ84_9BURK</name>
<dbReference type="InterPro" id="IPR010466">
    <property type="entry name" value="DUF1058"/>
</dbReference>
<dbReference type="Gene3D" id="2.30.30.40">
    <property type="entry name" value="SH3 Domains"/>
    <property type="match status" value="1"/>
</dbReference>
<reference evidence="1" key="1">
    <citation type="submission" date="2023-09" db="EMBL/GenBank/DDBJ databases">
        <title>Undibacterium sp. 20NA77.5 isolated from freshwater.</title>
        <authorList>
            <person name="Le V."/>
            <person name="Ko S.-R."/>
            <person name="Ahn C.-Y."/>
            <person name="Oh H.-M."/>
        </authorList>
    </citation>
    <scope>NUCLEOTIDE SEQUENCE</scope>
    <source>
        <strain evidence="1">20NA77.5</strain>
    </source>
</reference>
<keyword evidence="2" id="KW-1185">Reference proteome</keyword>
<dbReference type="RefSeq" id="WP_309482477.1">
    <property type="nucleotide sequence ID" value="NZ_CP133720.1"/>
</dbReference>
<gene>
    <name evidence="1" type="ORF">RF679_01580</name>
</gene>
<dbReference type="Pfam" id="PF06347">
    <property type="entry name" value="SH3_4"/>
    <property type="match status" value="2"/>
</dbReference>
<sequence length="152" mass="16383">MRSHALALAFVVGLGGLVGFSSNSFAADFRSVGPSPIIMYDAPTFHGIKRYVAPAGMPVEVILTQGAWCRVRDASGEFAWVEGKDLVARRNVVVKAATARIRATPEENAAMVFSADKHVLLEMAEAPVGAWVKVKHRDGQSGYVRISDVWGL</sequence>
<proteinExistence type="predicted"/>
<protein>
    <submittedName>
        <fullName evidence="1">SH3 domain-containing protein</fullName>
    </submittedName>
</protein>
<evidence type="ECO:0000313" key="2">
    <source>
        <dbReference type="Proteomes" id="UP001181355"/>
    </source>
</evidence>
<dbReference type="Proteomes" id="UP001181355">
    <property type="component" value="Chromosome"/>
</dbReference>